<feature type="transmembrane region" description="Helical" evidence="10">
    <location>
        <begin position="1417"/>
        <end position="1440"/>
    </location>
</feature>
<dbReference type="InterPro" id="IPR043926">
    <property type="entry name" value="ABCG_dom"/>
</dbReference>
<sequence length="1497" mass="165911">MQGLPHGLPLRFHSLEIRDPGGRSGGDSLVDDLGASLLDLATLGPLRRAYKHARDPARSPVAGKVLIGGVEGVVHQGELLLIIGPPTSNAAILTRGLSCCPDLPLSQDSHLDYGLVPHDNAKRPTLVPHGRDSRRNLRSQVVFMDDRDVHFATLSLEATLRPDAFAKTPENRQDGSTRAQWADSLVRSVVDTLGLSHALHTAVGSPLVRGLSGGERKRASLAECLLARAAILLLDGPFNGLDSSTAVSMLEYLRKWAIEGKRSIVATTPHCADALYDQFDKVLVLNARGRQVFFGKTSEAQPYFEQRGFQRRVDLGEGTAEFLVACIEGRHNDLELERRWSMSPQRKALLHEMEETYPVAYPLETCADPLFRALRDEKSKFTPSTSHYTVSFPRQVAILTRRQYALIRSELPAYTTKTVVNLLLSVTVGTLFFRLPATTEHAFTRGSLLLLSIMFNAYLSLAELGKTIEGRDIVKRQGDYGFFSSSALAVARVLGDIPLIGVQCLLFGTVTYVLAGLQPSFEAFAIYLLFVYATALNLSCLFRMFAAFSPNFEGAIRFCGVALNILVMYAGYFIPTPSMRPWLKWIHYVIDPISYSYEAVLANEFHSLSLACSPDDVVPSGPSYDAYPAEYKTCALPGSSPGSLVVSGDTYLSLTYDFHFARIWRNLGVLALQALAFLVIGVVATEFLHFAPGGTRRVWKRTREVRRRLFGEKWRQERGSGDYGERRASSESAGGAAGNGAAPGEARLRPRASAEEMRLLDDDAAYEDGRDWRDDAYDEEEAYEGSALATPDYGSELDTEMEASVLEGSTLAWHNVSLWIDTPLETRRLLDRVSGYIKPGRVCALLGASGAGKSTLLNVLAGRSPGVVRGTIRVDGVEPNSDFYRTTGYVEQFDLHDDRSSVREALEFSALLRQDASIPDSEKLAYVDEVLDLLDLSHLQDAIIGTASAGLNAEQKKRLTIAVEVVSRPAILFCDEPTTGLDTKSALRVVKLLRRLARTGLAVICTIHQPSAETFSVFDDVLLLQRGGKQVYFGPRRHALPYFSPSNPSEPEPTTSFVNPADFLLDVTKTGVDVPDEELGEVAELDVLSKKWISSSECQAVKKELVLLGAPVQPHAETTRSARRPAAPSSSVWRQCILLTQRVTKHYYRDPSFSFTKLFTSSVVPLIIGLSFFLVGKEHTIVSFQNRMFSVFLLLFVPVVWMNAIIFKVHALRGLWEARERPSRIYGRTAFVTSLLVSEIPYSIACATAYFVLWYFLVGLPFRLSTIGFSFLLIQTFFFFQSTWALWIVNLSRSLGTVANLLPFFLVAMEAFNGSLMPYKQMPVYYRWLYWVSPFQHYVRAMLAALLHGDTVRCADYEVVSFQPPPGLDCGTYVADYLTTHSGYLLDTAESAMCQFCRMSTGDDFLSTLNISFDDRWVSLGILAAYSLSNVLITYALVFYPLRTPAFIAAWVARVTGSDAVQRKGAEETASEEWAREMAYEREHPEVNAPVAHDSFA</sequence>
<evidence type="ECO:0000256" key="10">
    <source>
        <dbReference type="SAM" id="Phobius"/>
    </source>
</evidence>
<dbReference type="PANTHER" id="PTHR19241">
    <property type="entry name" value="ATP-BINDING CASSETTE TRANSPORTER"/>
    <property type="match status" value="1"/>
</dbReference>
<evidence type="ECO:0000256" key="4">
    <source>
        <dbReference type="ARBA" id="ARBA00022692"/>
    </source>
</evidence>
<organism evidence="12 13">
    <name type="scientific">Rhodotorula paludigena</name>
    <dbReference type="NCBI Taxonomy" id="86838"/>
    <lineage>
        <taxon>Eukaryota</taxon>
        <taxon>Fungi</taxon>
        <taxon>Dikarya</taxon>
        <taxon>Basidiomycota</taxon>
        <taxon>Pucciniomycotina</taxon>
        <taxon>Microbotryomycetes</taxon>
        <taxon>Sporidiobolales</taxon>
        <taxon>Sporidiobolaceae</taxon>
        <taxon>Rhodotorula</taxon>
    </lineage>
</organism>
<feature type="compositionally biased region" description="Basic and acidic residues" evidence="9">
    <location>
        <begin position="719"/>
        <end position="729"/>
    </location>
</feature>
<dbReference type="GO" id="GO:0016020">
    <property type="term" value="C:membrane"/>
    <property type="evidence" value="ECO:0007669"/>
    <property type="project" value="UniProtKB-SubCell"/>
</dbReference>
<feature type="transmembrane region" description="Helical" evidence="10">
    <location>
        <begin position="482"/>
        <end position="515"/>
    </location>
</feature>
<dbReference type="GO" id="GO:0016887">
    <property type="term" value="F:ATP hydrolysis activity"/>
    <property type="evidence" value="ECO:0007669"/>
    <property type="project" value="InterPro"/>
</dbReference>
<evidence type="ECO:0000256" key="1">
    <source>
        <dbReference type="ARBA" id="ARBA00004141"/>
    </source>
</evidence>
<evidence type="ECO:0000256" key="6">
    <source>
        <dbReference type="ARBA" id="ARBA00022840"/>
    </source>
</evidence>
<keyword evidence="5" id="KW-0547">Nucleotide-binding</keyword>
<dbReference type="CDD" id="cd03232">
    <property type="entry name" value="ABCG_PDR_domain2"/>
    <property type="match status" value="1"/>
</dbReference>
<evidence type="ECO:0000256" key="2">
    <source>
        <dbReference type="ARBA" id="ARBA00006012"/>
    </source>
</evidence>
<keyword evidence="13" id="KW-1185">Reference proteome</keyword>
<dbReference type="InterPro" id="IPR003593">
    <property type="entry name" value="AAA+_ATPase"/>
</dbReference>
<dbReference type="GO" id="GO:0140359">
    <property type="term" value="F:ABC-type transporter activity"/>
    <property type="evidence" value="ECO:0007669"/>
    <property type="project" value="InterPro"/>
</dbReference>
<feature type="transmembrane region" description="Helical" evidence="10">
    <location>
        <begin position="670"/>
        <end position="691"/>
    </location>
</feature>
<dbReference type="SMART" id="SM00382">
    <property type="entry name" value="AAA"/>
    <property type="match status" value="2"/>
</dbReference>
<comment type="caution">
    <text evidence="12">The sequence shown here is derived from an EMBL/GenBank/DDBJ whole genome shotgun (WGS) entry which is preliminary data.</text>
</comment>
<feature type="transmembrane region" description="Helical" evidence="10">
    <location>
        <begin position="1269"/>
        <end position="1289"/>
    </location>
</feature>
<feature type="domain" description="ABC transporter" evidence="11">
    <location>
        <begin position="811"/>
        <end position="1051"/>
    </location>
</feature>
<comment type="subcellular location">
    <subcellularLocation>
        <location evidence="1">Membrane</location>
        <topology evidence="1">Multi-pass membrane protein</topology>
    </subcellularLocation>
</comment>
<feature type="transmembrane region" description="Helical" evidence="10">
    <location>
        <begin position="1230"/>
        <end position="1257"/>
    </location>
</feature>
<keyword evidence="7 10" id="KW-1133">Transmembrane helix</keyword>
<feature type="region of interest" description="Disordered" evidence="9">
    <location>
        <begin position="719"/>
        <end position="751"/>
    </location>
</feature>
<feature type="transmembrane region" description="Helical" evidence="10">
    <location>
        <begin position="1155"/>
        <end position="1176"/>
    </location>
</feature>
<gene>
    <name evidence="12" type="ORF">Rhopal_005227-T1</name>
</gene>
<reference evidence="12 13" key="1">
    <citation type="submission" date="2021-12" db="EMBL/GenBank/DDBJ databases">
        <title>High titer production of polyol ester of fatty acids by Rhodotorula paludigena BS15 towards product separation-free biomass refinery.</title>
        <authorList>
            <person name="Mano J."/>
            <person name="Ono H."/>
            <person name="Tanaka T."/>
            <person name="Naito K."/>
            <person name="Sushida H."/>
            <person name="Ike M."/>
            <person name="Tokuyasu K."/>
            <person name="Kitaoka M."/>
        </authorList>
    </citation>
    <scope>NUCLEOTIDE SEQUENCE [LARGE SCALE GENOMIC DNA]</scope>
    <source>
        <strain evidence="12 13">BS15</strain>
    </source>
</reference>
<dbReference type="InterPro" id="IPR010929">
    <property type="entry name" value="PDR_CDR_ABC"/>
</dbReference>
<evidence type="ECO:0000256" key="9">
    <source>
        <dbReference type="SAM" id="MobiDB-lite"/>
    </source>
</evidence>
<name>A0AAV5GT46_9BASI</name>
<evidence type="ECO:0000256" key="7">
    <source>
        <dbReference type="ARBA" id="ARBA00022989"/>
    </source>
</evidence>
<dbReference type="Pfam" id="PF01061">
    <property type="entry name" value="ABC2_membrane"/>
    <property type="match status" value="2"/>
</dbReference>
<feature type="transmembrane region" description="Helical" evidence="10">
    <location>
        <begin position="554"/>
        <end position="574"/>
    </location>
</feature>
<evidence type="ECO:0000256" key="3">
    <source>
        <dbReference type="ARBA" id="ARBA00022448"/>
    </source>
</evidence>
<dbReference type="InterPro" id="IPR013525">
    <property type="entry name" value="ABC2_TM"/>
</dbReference>
<dbReference type="Gene3D" id="3.40.50.300">
    <property type="entry name" value="P-loop containing nucleotide triphosphate hydrolases"/>
    <property type="match status" value="2"/>
</dbReference>
<accession>A0AAV5GT46</accession>
<dbReference type="Proteomes" id="UP001342314">
    <property type="component" value="Unassembled WGS sequence"/>
</dbReference>
<dbReference type="Pfam" id="PF19055">
    <property type="entry name" value="ABC2_membrane_7"/>
    <property type="match status" value="1"/>
</dbReference>
<evidence type="ECO:0000313" key="13">
    <source>
        <dbReference type="Proteomes" id="UP001342314"/>
    </source>
</evidence>
<comment type="similarity">
    <text evidence="2">Belongs to the ABC transporter superfamily. ABCG family. PDR (TC 3.A.1.205) subfamily.</text>
</comment>
<dbReference type="InterPro" id="IPR003439">
    <property type="entry name" value="ABC_transporter-like_ATP-bd"/>
</dbReference>
<keyword evidence="8 10" id="KW-0472">Membrane</keyword>
<feature type="compositionally biased region" description="Low complexity" evidence="9">
    <location>
        <begin position="730"/>
        <end position="745"/>
    </location>
</feature>
<dbReference type="PROSITE" id="PS00211">
    <property type="entry name" value="ABC_TRANSPORTER_1"/>
    <property type="match status" value="1"/>
</dbReference>
<keyword evidence="6" id="KW-0067">ATP-binding</keyword>
<protein>
    <recommendedName>
        <fullName evidence="11">ABC transporter domain-containing protein</fullName>
    </recommendedName>
</protein>
<evidence type="ECO:0000256" key="8">
    <source>
        <dbReference type="ARBA" id="ARBA00023136"/>
    </source>
</evidence>
<evidence type="ECO:0000256" key="5">
    <source>
        <dbReference type="ARBA" id="ARBA00022741"/>
    </source>
</evidence>
<evidence type="ECO:0000313" key="12">
    <source>
        <dbReference type="EMBL" id="GJN92197.1"/>
    </source>
</evidence>
<keyword evidence="3" id="KW-0813">Transport</keyword>
<dbReference type="InterPro" id="IPR017871">
    <property type="entry name" value="ABC_transporter-like_CS"/>
</dbReference>
<dbReference type="EMBL" id="BQKY01000010">
    <property type="protein sequence ID" value="GJN92197.1"/>
    <property type="molecule type" value="Genomic_DNA"/>
</dbReference>
<dbReference type="PROSITE" id="PS50893">
    <property type="entry name" value="ABC_TRANSPORTER_2"/>
    <property type="match status" value="2"/>
</dbReference>
<dbReference type="Pfam" id="PF06422">
    <property type="entry name" value="PDR_CDR"/>
    <property type="match status" value="1"/>
</dbReference>
<dbReference type="Pfam" id="PF00005">
    <property type="entry name" value="ABC_tran"/>
    <property type="match status" value="2"/>
</dbReference>
<feature type="domain" description="ABC transporter" evidence="11">
    <location>
        <begin position="51"/>
        <end position="313"/>
    </location>
</feature>
<keyword evidence="4 10" id="KW-0812">Transmembrane</keyword>
<feature type="transmembrane region" description="Helical" evidence="10">
    <location>
        <begin position="1301"/>
        <end position="1319"/>
    </location>
</feature>
<dbReference type="InterPro" id="IPR034003">
    <property type="entry name" value="ABCG_PDR_2"/>
</dbReference>
<dbReference type="InterPro" id="IPR027417">
    <property type="entry name" value="P-loop_NTPase"/>
</dbReference>
<feature type="transmembrane region" description="Helical" evidence="10">
    <location>
        <begin position="521"/>
        <end position="542"/>
    </location>
</feature>
<feature type="transmembrane region" description="Helical" evidence="10">
    <location>
        <begin position="1188"/>
        <end position="1209"/>
    </location>
</feature>
<proteinExistence type="inferred from homology"/>
<dbReference type="GO" id="GO:0005524">
    <property type="term" value="F:ATP binding"/>
    <property type="evidence" value="ECO:0007669"/>
    <property type="project" value="UniProtKB-KW"/>
</dbReference>
<evidence type="ECO:0000259" key="11">
    <source>
        <dbReference type="PROSITE" id="PS50893"/>
    </source>
</evidence>
<dbReference type="SUPFAM" id="SSF52540">
    <property type="entry name" value="P-loop containing nucleoside triphosphate hydrolases"/>
    <property type="match status" value="2"/>
</dbReference>